<dbReference type="InterPro" id="IPR001568">
    <property type="entry name" value="RNase_T2-like"/>
</dbReference>
<dbReference type="InterPro" id="IPR036430">
    <property type="entry name" value="RNase_T2-like_sf"/>
</dbReference>
<accession>A0A951Q2K7</accession>
<evidence type="ECO:0000256" key="3">
    <source>
        <dbReference type="SAM" id="SignalP"/>
    </source>
</evidence>
<dbReference type="EMBL" id="JAHHHN010000018">
    <property type="protein sequence ID" value="MBW4564131.1"/>
    <property type="molecule type" value="Genomic_DNA"/>
</dbReference>
<dbReference type="GO" id="GO:0003723">
    <property type="term" value="F:RNA binding"/>
    <property type="evidence" value="ECO:0007669"/>
    <property type="project" value="InterPro"/>
</dbReference>
<keyword evidence="3" id="KW-0732">Signal</keyword>
<dbReference type="PANTHER" id="PTHR11240">
    <property type="entry name" value="RIBONUCLEASE T2"/>
    <property type="match status" value="1"/>
</dbReference>
<dbReference type="InterPro" id="IPR018188">
    <property type="entry name" value="RNase_T2_His_AS_1"/>
</dbReference>
<organism evidence="4 5">
    <name type="scientific">Mojavia pulchra JT2-VF2</name>
    <dbReference type="NCBI Taxonomy" id="287848"/>
    <lineage>
        <taxon>Bacteria</taxon>
        <taxon>Bacillati</taxon>
        <taxon>Cyanobacteriota</taxon>
        <taxon>Cyanophyceae</taxon>
        <taxon>Nostocales</taxon>
        <taxon>Nostocaceae</taxon>
    </lineage>
</organism>
<dbReference type="PROSITE" id="PS00530">
    <property type="entry name" value="RNASE_T2_1"/>
    <property type="match status" value="1"/>
</dbReference>
<sequence>MPLKKLLVVSSLTITGFAIPNAVIAQNRATPGQFDFYVLALSWSPDYCAKNGDRDQQQCKLGKKLGFVLHGLWPQHQKGYPANCSTQKLPSQIKQQFPGLFPSDKLYNHEWEKHGTCSGLSPVQYLALSKHLKDSVIIPTAYNRPPKPFRTTIKDLKNTFVSANSTFTTDGIAPQCSGSGRFLQEIFVCYTKDGKPGACSAELLQRSQKTCGQPNFLVRNVR</sequence>
<feature type="chain" id="PRO_5038014965" evidence="3">
    <location>
        <begin position="26"/>
        <end position="222"/>
    </location>
</feature>
<protein>
    <submittedName>
        <fullName evidence="4">Ribonuclease</fullName>
    </submittedName>
</protein>
<comment type="similarity">
    <text evidence="1 2">Belongs to the RNase T2 family.</text>
</comment>
<proteinExistence type="inferred from homology"/>
<dbReference type="GO" id="GO:0033897">
    <property type="term" value="F:ribonuclease T2 activity"/>
    <property type="evidence" value="ECO:0007669"/>
    <property type="project" value="InterPro"/>
</dbReference>
<dbReference type="InterPro" id="IPR033130">
    <property type="entry name" value="RNase_T2_His_AS_2"/>
</dbReference>
<gene>
    <name evidence="4" type="ORF">KME32_23915</name>
</gene>
<evidence type="ECO:0000313" key="4">
    <source>
        <dbReference type="EMBL" id="MBW4564131.1"/>
    </source>
</evidence>
<dbReference type="GO" id="GO:0006401">
    <property type="term" value="P:RNA catabolic process"/>
    <property type="evidence" value="ECO:0007669"/>
    <property type="project" value="TreeGrafter"/>
</dbReference>
<dbReference type="PROSITE" id="PS00531">
    <property type="entry name" value="RNASE_T2_2"/>
    <property type="match status" value="1"/>
</dbReference>
<dbReference type="SUPFAM" id="SSF55895">
    <property type="entry name" value="Ribonuclease Rh-like"/>
    <property type="match status" value="1"/>
</dbReference>
<name>A0A951Q2K7_9NOST</name>
<dbReference type="AlphaFoldDB" id="A0A951Q2K7"/>
<dbReference type="Proteomes" id="UP000715781">
    <property type="component" value="Unassembled WGS sequence"/>
</dbReference>
<reference evidence="4" key="1">
    <citation type="submission" date="2021-05" db="EMBL/GenBank/DDBJ databases">
        <authorList>
            <person name="Pietrasiak N."/>
            <person name="Ward R."/>
            <person name="Stajich J.E."/>
            <person name="Kurbessoian T."/>
        </authorList>
    </citation>
    <scope>NUCLEOTIDE SEQUENCE</scope>
    <source>
        <strain evidence="4">JT2-VF2</strain>
    </source>
</reference>
<evidence type="ECO:0000256" key="1">
    <source>
        <dbReference type="ARBA" id="ARBA00007469"/>
    </source>
</evidence>
<reference evidence="4" key="2">
    <citation type="journal article" date="2022" name="Microbiol. Resour. Announc.">
        <title>Metagenome Sequencing to Explore Phylogenomics of Terrestrial Cyanobacteria.</title>
        <authorList>
            <person name="Ward R.D."/>
            <person name="Stajich J.E."/>
            <person name="Johansen J.R."/>
            <person name="Huntemann M."/>
            <person name="Clum A."/>
            <person name="Foster B."/>
            <person name="Foster B."/>
            <person name="Roux S."/>
            <person name="Palaniappan K."/>
            <person name="Varghese N."/>
            <person name="Mukherjee S."/>
            <person name="Reddy T.B.K."/>
            <person name="Daum C."/>
            <person name="Copeland A."/>
            <person name="Chen I.A."/>
            <person name="Ivanova N.N."/>
            <person name="Kyrpides N.C."/>
            <person name="Shapiro N."/>
            <person name="Eloe-Fadrosh E.A."/>
            <person name="Pietrasiak N."/>
        </authorList>
    </citation>
    <scope>NUCLEOTIDE SEQUENCE</scope>
    <source>
        <strain evidence="4">JT2-VF2</strain>
    </source>
</reference>
<dbReference type="PANTHER" id="PTHR11240:SF22">
    <property type="entry name" value="RIBONUCLEASE T2"/>
    <property type="match status" value="1"/>
</dbReference>
<comment type="caution">
    <text evidence="4">The sequence shown here is derived from an EMBL/GenBank/DDBJ whole genome shotgun (WGS) entry which is preliminary data.</text>
</comment>
<feature type="signal peptide" evidence="3">
    <location>
        <begin position="1"/>
        <end position="25"/>
    </location>
</feature>
<dbReference type="Gene3D" id="3.90.730.10">
    <property type="entry name" value="Ribonuclease T2-like"/>
    <property type="match status" value="1"/>
</dbReference>
<evidence type="ECO:0000313" key="5">
    <source>
        <dbReference type="Proteomes" id="UP000715781"/>
    </source>
</evidence>
<evidence type="ECO:0000256" key="2">
    <source>
        <dbReference type="RuleBase" id="RU004328"/>
    </source>
</evidence>
<dbReference type="Pfam" id="PF00445">
    <property type="entry name" value="Ribonuclease_T2"/>
    <property type="match status" value="1"/>
</dbReference>